<feature type="transmembrane region" description="Helical" evidence="1">
    <location>
        <begin position="54"/>
        <end position="80"/>
    </location>
</feature>
<feature type="transmembrane region" description="Helical" evidence="1">
    <location>
        <begin position="22"/>
        <end position="42"/>
    </location>
</feature>
<dbReference type="Proteomes" id="UP001271789">
    <property type="component" value="Unassembled WGS sequence"/>
</dbReference>
<keyword evidence="3" id="KW-1185">Reference proteome</keyword>
<evidence type="ECO:0000313" key="3">
    <source>
        <dbReference type="Proteomes" id="UP001271789"/>
    </source>
</evidence>
<evidence type="ECO:0000256" key="1">
    <source>
        <dbReference type="SAM" id="Phobius"/>
    </source>
</evidence>
<dbReference type="RefSeq" id="WP_338100258.1">
    <property type="nucleotide sequence ID" value="NZ_JAWDKD010000026.1"/>
</dbReference>
<proteinExistence type="predicted"/>
<keyword evidence="1" id="KW-0812">Transmembrane</keyword>
<sequence>MTNSESPSFIQKIKNWPHETKIAALDWAIFGILGLVMFLAYAKTIFLNFQPQEALIFMKIIRLSVVSGIPEFLISGILYLIFKSKFNYRLSVFFHGVVASMTGFLAYAIFGGLMSFDRLYGSAFGLYCSFLYIFLYYALLNLVLLIHERKNRKTDDSSKKELSSNGKTGERSKTIIVVLTFVILAVAFLIIYNIYNTDLTFMEKIDSIIFLVPLVLSLYISYKLLFKKEITSRTLAYLPLSCLMSWLFTLLILILGDIFSLGPSPFEDTTIQAIKYSFALFIAGFLYVFCIWILSKINPFNKSTD</sequence>
<organism evidence="2 3">
    <name type="scientific">Methanolapillus africanus</name>
    <dbReference type="NCBI Taxonomy" id="3028297"/>
    <lineage>
        <taxon>Archaea</taxon>
        <taxon>Methanobacteriati</taxon>
        <taxon>Methanobacteriota</taxon>
        <taxon>Stenosarchaea group</taxon>
        <taxon>Methanomicrobia</taxon>
        <taxon>Methanosarcinales</taxon>
        <taxon>Methanosarcinaceae</taxon>
        <taxon>Methanolapillus</taxon>
    </lineage>
</organism>
<name>A0AAE4MJM0_9EURY</name>
<feature type="transmembrane region" description="Helical" evidence="1">
    <location>
        <begin position="92"/>
        <end position="112"/>
    </location>
</feature>
<dbReference type="EMBL" id="JAWDKD010000026">
    <property type="protein sequence ID" value="MDV0447810.1"/>
    <property type="molecule type" value="Genomic_DNA"/>
</dbReference>
<evidence type="ECO:0000313" key="2">
    <source>
        <dbReference type="EMBL" id="MDV0447810.1"/>
    </source>
</evidence>
<feature type="transmembrane region" description="Helical" evidence="1">
    <location>
        <begin position="124"/>
        <end position="146"/>
    </location>
</feature>
<feature type="transmembrane region" description="Helical" evidence="1">
    <location>
        <begin position="276"/>
        <end position="294"/>
    </location>
</feature>
<protein>
    <submittedName>
        <fullName evidence="2">Uncharacterized protein</fullName>
    </submittedName>
</protein>
<reference evidence="2" key="1">
    <citation type="submission" date="2023-06" db="EMBL/GenBank/DDBJ databases">
        <title>Genome sequence of Methanosarcinaceae archaeon Ag5.</title>
        <authorList>
            <person name="Protasov E."/>
            <person name="Platt K."/>
            <person name="Poehlein A."/>
            <person name="Daniel R."/>
            <person name="Brune A."/>
        </authorList>
    </citation>
    <scope>NUCLEOTIDE SEQUENCE</scope>
    <source>
        <strain evidence="2">Ag5</strain>
    </source>
</reference>
<comment type="caution">
    <text evidence="2">The sequence shown here is derived from an EMBL/GenBank/DDBJ whole genome shotgun (WGS) entry which is preliminary data.</text>
</comment>
<keyword evidence="1" id="KW-1133">Transmembrane helix</keyword>
<gene>
    <name evidence="2" type="ORF">MsAg5_17270</name>
</gene>
<feature type="transmembrane region" description="Helical" evidence="1">
    <location>
        <begin position="175"/>
        <end position="195"/>
    </location>
</feature>
<dbReference type="AlphaFoldDB" id="A0AAE4MJM0"/>
<accession>A0AAE4MJM0</accession>
<keyword evidence="1" id="KW-0472">Membrane</keyword>
<feature type="transmembrane region" description="Helical" evidence="1">
    <location>
        <begin position="207"/>
        <end position="225"/>
    </location>
</feature>
<feature type="transmembrane region" description="Helical" evidence="1">
    <location>
        <begin position="237"/>
        <end position="256"/>
    </location>
</feature>